<evidence type="ECO:0000313" key="2">
    <source>
        <dbReference type="EMBL" id="KAL0310362.1"/>
    </source>
</evidence>
<proteinExistence type="predicted"/>
<sequence length="220" mass="25567">MRHKQKETTFETLIMRIRMDEEARGQDALMESPESSAQPITTKSGHIARFCKFRKREPAPQANVIEEPFVAIITNINMVESVDREIPHTIHERLDRSIEHDLREIADMIAPRAVSLQIIFYFVFELNYFVHMISRGGDGFASIKLDMSKVYDKVEWSYLESVMLRLGFDPQFVSLVIFVSHRFLILFYSTVNALVFFAHKGASVKGVLYHHMFFLCVQKC</sequence>
<evidence type="ECO:0000256" key="1">
    <source>
        <dbReference type="SAM" id="Phobius"/>
    </source>
</evidence>
<dbReference type="AlphaFoldDB" id="A0AAW2KUR6"/>
<reference evidence="2" key="2">
    <citation type="journal article" date="2024" name="Plant">
        <title>Genomic evolution and insights into agronomic trait innovations of Sesamum species.</title>
        <authorList>
            <person name="Miao H."/>
            <person name="Wang L."/>
            <person name="Qu L."/>
            <person name="Liu H."/>
            <person name="Sun Y."/>
            <person name="Le M."/>
            <person name="Wang Q."/>
            <person name="Wei S."/>
            <person name="Zheng Y."/>
            <person name="Lin W."/>
            <person name="Duan Y."/>
            <person name="Cao H."/>
            <person name="Xiong S."/>
            <person name="Wang X."/>
            <person name="Wei L."/>
            <person name="Li C."/>
            <person name="Ma Q."/>
            <person name="Ju M."/>
            <person name="Zhao R."/>
            <person name="Li G."/>
            <person name="Mu C."/>
            <person name="Tian Q."/>
            <person name="Mei H."/>
            <person name="Zhang T."/>
            <person name="Gao T."/>
            <person name="Zhang H."/>
        </authorList>
    </citation>
    <scope>NUCLEOTIDE SEQUENCE</scope>
    <source>
        <strain evidence="2">KEN8</strain>
    </source>
</reference>
<keyword evidence="1" id="KW-0812">Transmembrane</keyword>
<feature type="transmembrane region" description="Helical" evidence="1">
    <location>
        <begin position="172"/>
        <end position="198"/>
    </location>
</feature>
<evidence type="ECO:0008006" key="3">
    <source>
        <dbReference type="Google" id="ProtNLM"/>
    </source>
</evidence>
<organism evidence="2">
    <name type="scientific">Sesamum calycinum</name>
    <dbReference type="NCBI Taxonomy" id="2727403"/>
    <lineage>
        <taxon>Eukaryota</taxon>
        <taxon>Viridiplantae</taxon>
        <taxon>Streptophyta</taxon>
        <taxon>Embryophyta</taxon>
        <taxon>Tracheophyta</taxon>
        <taxon>Spermatophyta</taxon>
        <taxon>Magnoliopsida</taxon>
        <taxon>eudicotyledons</taxon>
        <taxon>Gunneridae</taxon>
        <taxon>Pentapetalae</taxon>
        <taxon>asterids</taxon>
        <taxon>lamiids</taxon>
        <taxon>Lamiales</taxon>
        <taxon>Pedaliaceae</taxon>
        <taxon>Sesamum</taxon>
    </lineage>
</organism>
<dbReference type="EMBL" id="JACGWM010000208">
    <property type="protein sequence ID" value="KAL0310362.1"/>
    <property type="molecule type" value="Genomic_DNA"/>
</dbReference>
<comment type="caution">
    <text evidence="2">The sequence shown here is derived from an EMBL/GenBank/DDBJ whole genome shotgun (WGS) entry which is preliminary data.</text>
</comment>
<gene>
    <name evidence="2" type="ORF">Scaly_2936100</name>
</gene>
<keyword evidence="1" id="KW-1133">Transmembrane helix</keyword>
<accession>A0AAW2KUR6</accession>
<protein>
    <recommendedName>
        <fullName evidence="3">Reverse transcriptase</fullName>
    </recommendedName>
</protein>
<feature type="transmembrane region" description="Helical" evidence="1">
    <location>
        <begin position="113"/>
        <end position="130"/>
    </location>
</feature>
<name>A0AAW2KUR6_9LAMI</name>
<keyword evidence="1" id="KW-0472">Membrane</keyword>
<reference evidence="2" key="1">
    <citation type="submission" date="2020-06" db="EMBL/GenBank/DDBJ databases">
        <authorList>
            <person name="Li T."/>
            <person name="Hu X."/>
            <person name="Zhang T."/>
            <person name="Song X."/>
            <person name="Zhang H."/>
            <person name="Dai N."/>
            <person name="Sheng W."/>
            <person name="Hou X."/>
            <person name="Wei L."/>
        </authorList>
    </citation>
    <scope>NUCLEOTIDE SEQUENCE</scope>
    <source>
        <strain evidence="2">KEN8</strain>
        <tissue evidence="2">Leaf</tissue>
    </source>
</reference>